<feature type="compositionally biased region" description="Low complexity" evidence="1">
    <location>
        <begin position="239"/>
        <end position="248"/>
    </location>
</feature>
<comment type="caution">
    <text evidence="2">The sequence shown here is derived from an EMBL/GenBank/DDBJ whole genome shotgun (WGS) entry which is preliminary data.</text>
</comment>
<keyword evidence="3" id="KW-1185">Reference proteome</keyword>
<evidence type="ECO:0000313" key="3">
    <source>
        <dbReference type="Proteomes" id="UP001516023"/>
    </source>
</evidence>
<dbReference type="Proteomes" id="UP001516023">
    <property type="component" value="Unassembled WGS sequence"/>
</dbReference>
<feature type="region of interest" description="Disordered" evidence="1">
    <location>
        <begin position="239"/>
        <end position="268"/>
    </location>
</feature>
<dbReference type="AlphaFoldDB" id="A0ABD3QLE9"/>
<evidence type="ECO:0000256" key="1">
    <source>
        <dbReference type="SAM" id="MobiDB-lite"/>
    </source>
</evidence>
<gene>
    <name evidence="2" type="ORF">HJC23_012643</name>
</gene>
<evidence type="ECO:0000313" key="2">
    <source>
        <dbReference type="EMBL" id="KAL3801243.1"/>
    </source>
</evidence>
<proteinExistence type="predicted"/>
<reference evidence="2 3" key="1">
    <citation type="journal article" date="2020" name="G3 (Bethesda)">
        <title>Improved Reference Genome for Cyclotella cryptica CCMP332, a Model for Cell Wall Morphogenesis, Salinity Adaptation, and Lipid Production in Diatoms (Bacillariophyta).</title>
        <authorList>
            <person name="Roberts W.R."/>
            <person name="Downey K.M."/>
            <person name="Ruck E.C."/>
            <person name="Traller J.C."/>
            <person name="Alverson A.J."/>
        </authorList>
    </citation>
    <scope>NUCLEOTIDE SEQUENCE [LARGE SCALE GENOMIC DNA]</scope>
    <source>
        <strain evidence="2 3">CCMP332</strain>
    </source>
</reference>
<dbReference type="EMBL" id="JABMIG020000028">
    <property type="protein sequence ID" value="KAL3801243.1"/>
    <property type="molecule type" value="Genomic_DNA"/>
</dbReference>
<protein>
    <recommendedName>
        <fullName evidence="4">RanBD1 domain-containing protein</fullName>
    </recommendedName>
</protein>
<accession>A0ABD3QLE9</accession>
<organism evidence="2 3">
    <name type="scientific">Cyclotella cryptica</name>
    <dbReference type="NCBI Taxonomy" id="29204"/>
    <lineage>
        <taxon>Eukaryota</taxon>
        <taxon>Sar</taxon>
        <taxon>Stramenopiles</taxon>
        <taxon>Ochrophyta</taxon>
        <taxon>Bacillariophyta</taxon>
        <taxon>Coscinodiscophyceae</taxon>
        <taxon>Thalassiosirophycidae</taxon>
        <taxon>Stephanodiscales</taxon>
        <taxon>Stephanodiscaceae</taxon>
        <taxon>Cyclotella</taxon>
    </lineage>
</organism>
<feature type="region of interest" description="Disordered" evidence="1">
    <location>
        <begin position="163"/>
        <end position="212"/>
    </location>
</feature>
<feature type="compositionally biased region" description="Basic and acidic residues" evidence="1">
    <location>
        <begin position="189"/>
        <end position="201"/>
    </location>
</feature>
<name>A0ABD3QLE9_9STRA</name>
<evidence type="ECO:0008006" key="4">
    <source>
        <dbReference type="Google" id="ProtNLM"/>
    </source>
</evidence>
<sequence>MASSPAASAPAATPIFGSTAKVPSFGSSGASSSSGSGKSNFGSGFGTVANGFGSIKAAASFTEEDKNEKDSSPKAFGQGLGSVSTGFGAVISSAAVPGFGSNGADSTAVNAGSVSTSAFAAGSTGNISPGKKFIMRQSVSMTNGEEDEDCVCEVRAKFFRMDPVAPEQETEEAETKESVVPSVPSTSGRMERKKNDDKEIEGTNDGASDGKEEVKMDWHGAGIGPVLFLKRKENSFASSNTTANNWSSQEEDGSKALTQAVPQRETAPGGQGTKFILNVCLISNLCLVHRKSELTEMVVDEPLGVICSESRLLLKRICCILV</sequence>